<sequence>MMFSTGLYTKPMVVSKTYSRLKIAGSECIHVHPYIFLNAVSVPCFFLFFLWATDVPPRRRTTVFSGSSVVTLPSSTFHTHSNVLPLSFHLTPQICSLLSSSFNNVKVPSSRSTGSG</sequence>
<keyword evidence="1" id="KW-0472">Membrane</keyword>
<feature type="transmembrane region" description="Helical" evidence="1">
    <location>
        <begin position="34"/>
        <end position="52"/>
    </location>
</feature>
<evidence type="ECO:0000256" key="1">
    <source>
        <dbReference type="SAM" id="Phobius"/>
    </source>
</evidence>
<dbReference type="AlphaFoldDB" id="A0AAD2K4A6"/>
<organism evidence="2 3">
    <name type="scientific">Mycena citricolor</name>
    <dbReference type="NCBI Taxonomy" id="2018698"/>
    <lineage>
        <taxon>Eukaryota</taxon>
        <taxon>Fungi</taxon>
        <taxon>Dikarya</taxon>
        <taxon>Basidiomycota</taxon>
        <taxon>Agaricomycotina</taxon>
        <taxon>Agaricomycetes</taxon>
        <taxon>Agaricomycetidae</taxon>
        <taxon>Agaricales</taxon>
        <taxon>Marasmiineae</taxon>
        <taxon>Mycenaceae</taxon>
        <taxon>Mycena</taxon>
    </lineage>
</organism>
<gene>
    <name evidence="2" type="ORF">MYCIT1_LOCUS27157</name>
</gene>
<dbReference type="Proteomes" id="UP001295794">
    <property type="component" value="Unassembled WGS sequence"/>
</dbReference>
<keyword evidence="1" id="KW-0812">Transmembrane</keyword>
<evidence type="ECO:0000313" key="3">
    <source>
        <dbReference type="Proteomes" id="UP001295794"/>
    </source>
</evidence>
<protein>
    <submittedName>
        <fullName evidence="2">Uncharacterized protein</fullName>
    </submittedName>
</protein>
<evidence type="ECO:0000313" key="2">
    <source>
        <dbReference type="EMBL" id="CAK5277973.1"/>
    </source>
</evidence>
<keyword evidence="3" id="KW-1185">Reference proteome</keyword>
<comment type="caution">
    <text evidence="2">The sequence shown here is derived from an EMBL/GenBank/DDBJ whole genome shotgun (WGS) entry which is preliminary data.</text>
</comment>
<dbReference type="EMBL" id="CAVNYO010000421">
    <property type="protein sequence ID" value="CAK5277973.1"/>
    <property type="molecule type" value="Genomic_DNA"/>
</dbReference>
<keyword evidence="1" id="KW-1133">Transmembrane helix</keyword>
<reference evidence="2" key="1">
    <citation type="submission" date="2023-11" db="EMBL/GenBank/DDBJ databases">
        <authorList>
            <person name="De Vega J J."/>
            <person name="De Vega J J."/>
        </authorList>
    </citation>
    <scope>NUCLEOTIDE SEQUENCE</scope>
</reference>
<name>A0AAD2K4A6_9AGAR</name>
<proteinExistence type="predicted"/>
<accession>A0AAD2K4A6</accession>